<keyword evidence="2" id="KW-1185">Reference proteome</keyword>
<organism evidence="1 2">
    <name type="scientific">Rhodopseudomonas rhenobacensis</name>
    <dbReference type="NCBI Taxonomy" id="87461"/>
    <lineage>
        <taxon>Bacteria</taxon>
        <taxon>Pseudomonadati</taxon>
        <taxon>Pseudomonadota</taxon>
        <taxon>Alphaproteobacteria</taxon>
        <taxon>Hyphomicrobiales</taxon>
        <taxon>Nitrobacteraceae</taxon>
        <taxon>Rhodopseudomonas</taxon>
    </lineage>
</organism>
<reference evidence="1 2" key="1">
    <citation type="submission" date="2020-08" db="EMBL/GenBank/DDBJ databases">
        <title>Genomic Encyclopedia of Type Strains, Phase IV (KMG-IV): sequencing the most valuable type-strain genomes for metagenomic binning, comparative biology and taxonomic classification.</title>
        <authorList>
            <person name="Goeker M."/>
        </authorList>
    </citation>
    <scope>NUCLEOTIDE SEQUENCE [LARGE SCALE GENOMIC DNA]</scope>
    <source>
        <strain evidence="1 2">DSM 12706</strain>
    </source>
</reference>
<dbReference type="AlphaFoldDB" id="A0A7W8DYG9"/>
<evidence type="ECO:0000313" key="2">
    <source>
        <dbReference type="Proteomes" id="UP000542353"/>
    </source>
</evidence>
<dbReference type="Proteomes" id="UP000542353">
    <property type="component" value="Unassembled WGS sequence"/>
</dbReference>
<comment type="caution">
    <text evidence="1">The sequence shown here is derived from an EMBL/GenBank/DDBJ whole genome shotgun (WGS) entry which is preliminary data.</text>
</comment>
<accession>A0A7W8DYG9</accession>
<protein>
    <submittedName>
        <fullName evidence="1">Uncharacterized protein</fullName>
    </submittedName>
</protein>
<sequence>MANGFWSIEAIFNRAIASRSAIDAVRGGFQPKRRVGVIEANAAPVEFILP</sequence>
<evidence type="ECO:0000313" key="1">
    <source>
        <dbReference type="EMBL" id="MBB5046835.1"/>
    </source>
</evidence>
<gene>
    <name evidence="1" type="ORF">HNR60_001583</name>
</gene>
<proteinExistence type="predicted"/>
<name>A0A7W8DYG9_9BRAD</name>
<dbReference type="EMBL" id="JACHIH010000006">
    <property type="protein sequence ID" value="MBB5046835.1"/>
    <property type="molecule type" value="Genomic_DNA"/>
</dbReference>